<dbReference type="PANTHER" id="PTHR30273:SF2">
    <property type="entry name" value="PROTEIN FECR"/>
    <property type="match status" value="1"/>
</dbReference>
<dbReference type="eggNOG" id="COG3712">
    <property type="taxonomic scope" value="Bacteria"/>
</dbReference>
<dbReference type="InterPro" id="IPR032623">
    <property type="entry name" value="FecR_N"/>
</dbReference>
<evidence type="ECO:0000259" key="1">
    <source>
        <dbReference type="Pfam" id="PF04773"/>
    </source>
</evidence>
<accession>A0A0M7Q1T1</accession>
<dbReference type="InterPro" id="IPR012373">
    <property type="entry name" value="Ferrdict_sens_TM"/>
</dbReference>
<protein>
    <submittedName>
        <fullName evidence="3">FecR domain-containing protein</fullName>
    </submittedName>
</protein>
<dbReference type="GO" id="GO:0016989">
    <property type="term" value="F:sigma factor antagonist activity"/>
    <property type="evidence" value="ECO:0007669"/>
    <property type="project" value="TreeGrafter"/>
</dbReference>
<sequence>MLNRRAAAGLPDAVLQAASVWFVRLGAEDAGADDRRQWQEWLRSDPLHQQAWERVEALGREFGHIEPRAGLTALDRPRSAGRRKLLKTLSLAFVAGGGALAAQELPWDAWGADVRTATGERRRLELADGSILTMNTDSAVDLAFDGAKRELILRRGEIHIETRPDPLRPARPFLVSTPVGRATALGTRFDVNLMGDHAQVAVEQGAVRLEPRLATHASVVVPAGMAATFDAGSATAPTAFPPQQQGWVDGMLYANGMRLDALVAALARYRPGRLACDPAVGSLRISGAYPVDDTDRALAAIERVLPVRADRLTRYWVTVRAR</sequence>
<dbReference type="Proteomes" id="UP001141992">
    <property type="component" value="Unassembled WGS sequence"/>
</dbReference>
<proteinExistence type="predicted"/>
<reference evidence="3" key="1">
    <citation type="submission" date="2022-12" db="EMBL/GenBank/DDBJ databases">
        <authorList>
            <person name="Voronina O.L."/>
            <person name="Kunda M.S."/>
            <person name="Ryzhova N."/>
            <person name="Aksenova E.I."/>
        </authorList>
    </citation>
    <scope>NUCLEOTIDE SEQUENCE</scope>
    <source>
        <strain evidence="3">SCCH136:Ach223948</strain>
    </source>
</reference>
<dbReference type="Pfam" id="PF04773">
    <property type="entry name" value="FecR"/>
    <property type="match status" value="1"/>
</dbReference>
<dbReference type="AlphaFoldDB" id="A0A0D6ING6"/>
<dbReference type="EMBL" id="JAPZVI010000018">
    <property type="protein sequence ID" value="MCZ8403853.1"/>
    <property type="molecule type" value="Genomic_DNA"/>
</dbReference>
<dbReference type="GeneID" id="75272945"/>
<gene>
    <name evidence="3" type="ORF">O9570_20525</name>
</gene>
<accession>A0A0D6ING6</accession>
<evidence type="ECO:0000313" key="4">
    <source>
        <dbReference type="Proteomes" id="UP001141992"/>
    </source>
</evidence>
<dbReference type="Gene3D" id="2.60.120.1440">
    <property type="match status" value="1"/>
</dbReference>
<feature type="domain" description="FecR N-terminal" evidence="2">
    <location>
        <begin position="16"/>
        <end position="58"/>
    </location>
</feature>
<evidence type="ECO:0000259" key="2">
    <source>
        <dbReference type="Pfam" id="PF16220"/>
    </source>
</evidence>
<dbReference type="InterPro" id="IPR006860">
    <property type="entry name" value="FecR"/>
</dbReference>
<dbReference type="PANTHER" id="PTHR30273">
    <property type="entry name" value="PERIPLASMIC SIGNAL SENSOR AND SIGMA FACTOR ACTIVATOR FECR-RELATED"/>
    <property type="match status" value="1"/>
</dbReference>
<dbReference type="PIRSF" id="PIRSF018266">
    <property type="entry name" value="FecR"/>
    <property type="match status" value="1"/>
</dbReference>
<dbReference type="KEGG" id="axx:ERS451415_05487"/>
<evidence type="ECO:0000313" key="3">
    <source>
        <dbReference type="EMBL" id="MCZ8403853.1"/>
    </source>
</evidence>
<dbReference type="RefSeq" id="WP_020926232.1">
    <property type="nucleotide sequence ID" value="NZ_CP014028.1"/>
</dbReference>
<comment type="caution">
    <text evidence="3">The sequence shown here is derived from an EMBL/GenBank/DDBJ whole genome shotgun (WGS) entry which is preliminary data.</text>
</comment>
<feature type="domain" description="FecR protein" evidence="1">
    <location>
        <begin position="113"/>
        <end position="208"/>
    </location>
</feature>
<dbReference type="Pfam" id="PF16220">
    <property type="entry name" value="DUF4880"/>
    <property type="match status" value="1"/>
</dbReference>
<name>A0A0D6ING6_ALCXX</name>
<organism evidence="3 4">
    <name type="scientific">Alcaligenes xylosoxydans xylosoxydans</name>
    <name type="common">Achromobacter xylosoxidans</name>
    <dbReference type="NCBI Taxonomy" id="85698"/>
    <lineage>
        <taxon>Bacteria</taxon>
        <taxon>Pseudomonadati</taxon>
        <taxon>Pseudomonadota</taxon>
        <taxon>Betaproteobacteria</taxon>
        <taxon>Burkholderiales</taxon>
        <taxon>Alcaligenaceae</taxon>
        <taxon>Achromobacter</taxon>
    </lineage>
</organism>